<feature type="chain" id="PRO_5018821260" evidence="2">
    <location>
        <begin position="23"/>
        <end position="472"/>
    </location>
</feature>
<dbReference type="Proteomes" id="UP000285794">
    <property type="component" value="Unassembled WGS sequence"/>
</dbReference>
<dbReference type="EMBL" id="QQWG01000009">
    <property type="protein sequence ID" value="RRG21122.1"/>
    <property type="molecule type" value="Genomic_DNA"/>
</dbReference>
<dbReference type="Gene3D" id="2.20.200.10">
    <property type="entry name" value="Outer membrane efflux proteins (OEP)"/>
    <property type="match status" value="1"/>
</dbReference>
<proteinExistence type="inferred from homology"/>
<evidence type="ECO:0000313" key="4">
    <source>
        <dbReference type="Proteomes" id="UP000285794"/>
    </source>
</evidence>
<keyword evidence="2" id="KW-1134">Transmembrane beta strand</keyword>
<feature type="signal peptide" evidence="2">
    <location>
        <begin position="1"/>
        <end position="22"/>
    </location>
</feature>
<keyword evidence="4" id="KW-1185">Reference proteome</keyword>
<dbReference type="SUPFAM" id="SSF56954">
    <property type="entry name" value="Outer membrane efflux proteins (OEP)"/>
    <property type="match status" value="1"/>
</dbReference>
<dbReference type="OrthoDB" id="9770517at2"/>
<dbReference type="GO" id="GO:0005886">
    <property type="term" value="C:plasma membrane"/>
    <property type="evidence" value="ECO:0007669"/>
    <property type="project" value="UniProtKB-SubCell"/>
</dbReference>
<dbReference type="RefSeq" id="WP_125030814.1">
    <property type="nucleotide sequence ID" value="NZ_JAPXVP010000008.1"/>
</dbReference>
<dbReference type="InterPro" id="IPR010131">
    <property type="entry name" value="MdtP/NodT-like"/>
</dbReference>
<gene>
    <name evidence="3" type="ORF">DWB61_10285</name>
</gene>
<keyword evidence="2" id="KW-0449">Lipoprotein</keyword>
<dbReference type="NCBIfam" id="TIGR01845">
    <property type="entry name" value="outer_NodT"/>
    <property type="match status" value="1"/>
</dbReference>
<evidence type="ECO:0000313" key="3">
    <source>
        <dbReference type="EMBL" id="RRG21122.1"/>
    </source>
</evidence>
<comment type="similarity">
    <text evidence="1 2">Belongs to the outer membrane factor (OMF) (TC 1.B.17) family.</text>
</comment>
<comment type="caution">
    <text evidence="3">The sequence shown here is derived from an EMBL/GenBank/DDBJ whole genome shotgun (WGS) entry which is preliminary data.</text>
</comment>
<evidence type="ECO:0000256" key="2">
    <source>
        <dbReference type="RuleBase" id="RU362097"/>
    </source>
</evidence>
<sequence length="472" mass="52394">MNTKRIILGMVFLALASTSLQSCFVARKYQQPEIQVQDQYRNISTTDSATLASMPWDKLFADLHLNKLISEALNSNLDLLMAVDRVNAAEAYFKQGKMGYLPSAGLSANGGKYRGSDNSLSGSAAGGNGPNYENFQLNGNISWEADIWGKIRSNRRASQSAYLQSEASTRAVESALVANMASAYYQLLALDAQAEVARRTISNRKESLETMKSLKEAGRVTEAAVKQTEAQLYSTQILLLDLEQNVSLLENTISLLLGRTVGTVERGKLKDQQIDFELNTGFPVQLFSNRPDVMAAEFGLKNAFELTNVAKSNFYPSFSVNASLGLESIKFEDWFSASSIFNNVIGNLTQPLFNKRSIRTQYEIAKARQSEAKHNFKKVLLTASKEVSDALYSYKTEQERYEIRKQEVKALSDAVSYSEELLNNAYGNTTYLEVLTARSNALSSEINLINSKFKQLNSTVELYKALGGGWKK</sequence>
<keyword evidence="2" id="KW-0564">Palmitate</keyword>
<organism evidence="3 4">
    <name type="scientific">Ancylomarina euxinus</name>
    <dbReference type="NCBI Taxonomy" id="2283627"/>
    <lineage>
        <taxon>Bacteria</taxon>
        <taxon>Pseudomonadati</taxon>
        <taxon>Bacteroidota</taxon>
        <taxon>Bacteroidia</taxon>
        <taxon>Marinilabiliales</taxon>
        <taxon>Marinifilaceae</taxon>
        <taxon>Ancylomarina</taxon>
    </lineage>
</organism>
<dbReference type="Gene3D" id="1.20.1600.10">
    <property type="entry name" value="Outer membrane efflux proteins (OEP)"/>
    <property type="match status" value="1"/>
</dbReference>
<protein>
    <submittedName>
        <fullName evidence="3">TolC family protein</fullName>
    </submittedName>
</protein>
<dbReference type="GO" id="GO:0015562">
    <property type="term" value="F:efflux transmembrane transporter activity"/>
    <property type="evidence" value="ECO:0007669"/>
    <property type="project" value="InterPro"/>
</dbReference>
<comment type="subcellular location">
    <subcellularLocation>
        <location evidence="2">Cell membrane</location>
        <topology evidence="2">Lipid-anchor</topology>
    </subcellularLocation>
</comment>
<keyword evidence="2" id="KW-0732">Signal</keyword>
<dbReference type="Pfam" id="PF02321">
    <property type="entry name" value="OEP"/>
    <property type="match status" value="2"/>
</dbReference>
<dbReference type="PANTHER" id="PTHR30203:SF33">
    <property type="entry name" value="BLR4455 PROTEIN"/>
    <property type="match status" value="1"/>
</dbReference>
<reference evidence="3 4" key="1">
    <citation type="submission" date="2018-07" db="EMBL/GenBank/DDBJ databases">
        <title>Draft genome sequence of Ancylomarina sp. M1P.</title>
        <authorList>
            <person name="Yadav S."/>
            <person name="Villanueva L."/>
            <person name="Damste J.S.S."/>
        </authorList>
    </citation>
    <scope>NUCLEOTIDE SEQUENCE [LARGE SCALE GENOMIC DNA]</scope>
    <source>
        <strain evidence="3 4">M1P</strain>
    </source>
</reference>
<name>A0A425Y066_9BACT</name>
<accession>A0A425Y066</accession>
<dbReference type="PROSITE" id="PS51257">
    <property type="entry name" value="PROKAR_LIPOPROTEIN"/>
    <property type="match status" value="1"/>
</dbReference>
<evidence type="ECO:0000256" key="1">
    <source>
        <dbReference type="ARBA" id="ARBA00007613"/>
    </source>
</evidence>
<dbReference type="AlphaFoldDB" id="A0A425Y066"/>
<dbReference type="InterPro" id="IPR003423">
    <property type="entry name" value="OMP_efflux"/>
</dbReference>
<keyword evidence="2" id="KW-0812">Transmembrane</keyword>
<keyword evidence="2" id="KW-0472">Membrane</keyword>
<dbReference type="PANTHER" id="PTHR30203">
    <property type="entry name" value="OUTER MEMBRANE CATION EFFLUX PROTEIN"/>
    <property type="match status" value="1"/>
</dbReference>